<dbReference type="Proteomes" id="UP000419017">
    <property type="component" value="Unassembled WGS sequence"/>
</dbReference>
<evidence type="ECO:0000256" key="5">
    <source>
        <dbReference type="HAMAP-Rule" id="MF_01114"/>
    </source>
</evidence>
<accession>A0A6I8MCL0</accession>
<sequence>MIIQKIKSNKLYLENDEVIDINPDIIHEFKLKSNMDISGIYTDIIKASIKNKAFYYIYLKSRTRYELLSKLKLKYFDKKELIEEVLDYLEENLYINDVDYAISYILSHKNSKTKNTMKLLQKGIKKQDIDEAYEDIPNDMEKEQLSEEVRKLKEKNYEDAKIILTLTRKGYRYNDIKENLKK</sequence>
<keyword evidence="4 5" id="KW-0963">Cytoplasm</keyword>
<comment type="function">
    <text evidence="5">Modulates RecA activity.</text>
</comment>
<dbReference type="InterPro" id="IPR036388">
    <property type="entry name" value="WH-like_DNA-bd_sf"/>
</dbReference>
<dbReference type="RefSeq" id="WP_156683188.1">
    <property type="nucleotide sequence ID" value="NZ_CABWIB010000001.1"/>
</dbReference>
<dbReference type="AlphaFoldDB" id="A0A6I8MCL0"/>
<dbReference type="Gene3D" id="1.10.10.10">
    <property type="entry name" value="Winged helix-like DNA-binding domain superfamily/Winged helix DNA-binding domain"/>
    <property type="match status" value="1"/>
</dbReference>
<comment type="subcellular location">
    <subcellularLocation>
        <location evidence="1 5">Cytoplasm</location>
    </subcellularLocation>
</comment>
<dbReference type="EMBL" id="CABWIB010000001">
    <property type="protein sequence ID" value="VWL85169.1"/>
    <property type="molecule type" value="Genomic_DNA"/>
</dbReference>
<keyword evidence="7" id="KW-1185">Reference proteome</keyword>
<evidence type="ECO:0000313" key="6">
    <source>
        <dbReference type="EMBL" id="VWL85169.1"/>
    </source>
</evidence>
<proteinExistence type="inferred from homology"/>
<comment type="similarity">
    <text evidence="2 5">Belongs to the RecX family.</text>
</comment>
<dbReference type="InterPro" id="IPR003783">
    <property type="entry name" value="Regulatory_RecX"/>
</dbReference>
<dbReference type="GO" id="GO:0005737">
    <property type="term" value="C:cytoplasm"/>
    <property type="evidence" value="ECO:0007669"/>
    <property type="project" value="UniProtKB-SubCell"/>
</dbReference>
<dbReference type="PANTHER" id="PTHR33602">
    <property type="entry name" value="REGULATORY PROTEIN RECX FAMILY PROTEIN"/>
    <property type="match status" value="1"/>
</dbReference>
<dbReference type="PANTHER" id="PTHR33602:SF1">
    <property type="entry name" value="REGULATORY PROTEIN RECX FAMILY PROTEIN"/>
    <property type="match status" value="1"/>
</dbReference>
<reference evidence="6 7" key="1">
    <citation type="submission" date="2019-10" db="EMBL/GenBank/DDBJ databases">
        <authorList>
            <person name="Blom J."/>
        </authorList>
    </citation>
    <scope>NUCLEOTIDE SEQUENCE [LARGE SCALE GENOMIC DNA]</scope>
    <source>
        <strain evidence="6 7">ES3154-GLU</strain>
    </source>
</reference>
<name>A0A6I8MCL0_9FUSO</name>
<evidence type="ECO:0000256" key="1">
    <source>
        <dbReference type="ARBA" id="ARBA00004496"/>
    </source>
</evidence>
<dbReference type="HAMAP" id="MF_01114">
    <property type="entry name" value="RecX"/>
    <property type="match status" value="1"/>
</dbReference>
<protein>
    <recommendedName>
        <fullName evidence="3 5">Regulatory protein RecX</fullName>
    </recommendedName>
</protein>
<evidence type="ECO:0000256" key="4">
    <source>
        <dbReference type="ARBA" id="ARBA00022490"/>
    </source>
</evidence>
<gene>
    <name evidence="5" type="primary">recX</name>
    <name evidence="6" type="ORF">OMES3154_00453</name>
</gene>
<organism evidence="6 7">
    <name type="scientific">Oceanivirga miroungae</name>
    <dbReference type="NCBI Taxonomy" id="1130046"/>
    <lineage>
        <taxon>Bacteria</taxon>
        <taxon>Fusobacteriati</taxon>
        <taxon>Fusobacteriota</taxon>
        <taxon>Fusobacteriia</taxon>
        <taxon>Fusobacteriales</taxon>
        <taxon>Leptotrichiaceae</taxon>
        <taxon>Oceanivirga</taxon>
    </lineage>
</organism>
<evidence type="ECO:0000256" key="2">
    <source>
        <dbReference type="ARBA" id="ARBA00009695"/>
    </source>
</evidence>
<evidence type="ECO:0000313" key="7">
    <source>
        <dbReference type="Proteomes" id="UP000419017"/>
    </source>
</evidence>
<evidence type="ECO:0000256" key="3">
    <source>
        <dbReference type="ARBA" id="ARBA00018111"/>
    </source>
</evidence>
<dbReference type="GO" id="GO:0006282">
    <property type="term" value="P:regulation of DNA repair"/>
    <property type="evidence" value="ECO:0007669"/>
    <property type="project" value="UniProtKB-UniRule"/>
</dbReference>